<geneLocation type="plasmid" evidence="1 2">
    <name>pKPHS3</name>
</geneLocation>
<dbReference type="RefSeq" id="WP_000454742.1">
    <property type="nucleotide sequence ID" value="NC_016839.1"/>
</dbReference>
<sequence length="48" mass="5582">MEWIFWTALAVSLIFHSEVSDLINALAEWARERAGAARREHQNGREEN</sequence>
<keyword evidence="2" id="KW-1185">Reference proteome</keyword>
<dbReference type="EMBL" id="CP003225">
    <property type="protein sequence ID" value="AEW92245.1"/>
    <property type="molecule type" value="Genomic_DNA"/>
</dbReference>
<proteinExistence type="predicted"/>
<gene>
    <name evidence="1" type="ordered locus">KPHS_p300360</name>
</gene>
<dbReference type="GeneID" id="11817779"/>
<reference evidence="2" key="1">
    <citation type="journal article" date="2012" name="J. Bacteriol.">
        <title>Complete genome sequence of Klebsiella pneumoniae subsp. pneumoniae HS11286, a multidrug-resistant strain isolated from human sputum.</title>
        <authorList>
            <person name="Liu P."/>
            <person name="Li P."/>
            <person name="Jiang X."/>
            <person name="Bi D."/>
            <person name="Xie Y."/>
            <person name="Tai C."/>
            <person name="Deng Z."/>
            <person name="Rajakumar K."/>
            <person name="Ou H.Y."/>
        </authorList>
    </citation>
    <scope>NUCLEOTIDE SEQUENCE [LARGE SCALE GENOMIC DNA]</scope>
    <source>
        <strain evidence="2">HS11286</strain>
        <plasmid evidence="2">pKPHS3</plasmid>
    </source>
</reference>
<dbReference type="KEGG" id="kpm:KPHS_p300360"/>
<organism evidence="1 2">
    <name type="scientific">Klebsiella pneumoniae subsp. pneumoniae (strain HS11286)</name>
    <dbReference type="NCBI Taxonomy" id="1125630"/>
    <lineage>
        <taxon>Bacteria</taxon>
        <taxon>Pseudomonadati</taxon>
        <taxon>Pseudomonadota</taxon>
        <taxon>Gammaproteobacteria</taxon>
        <taxon>Enterobacterales</taxon>
        <taxon>Enterobacteriaceae</taxon>
        <taxon>Klebsiella/Raoultella group</taxon>
        <taxon>Klebsiella</taxon>
        <taxon>Klebsiella pneumoniae complex</taxon>
    </lineage>
</organism>
<evidence type="ECO:0000313" key="1">
    <source>
        <dbReference type="EMBL" id="AEW92245.1"/>
    </source>
</evidence>
<dbReference type="RefSeq" id="YP_005220984.1">
    <property type="nucleotide sequence ID" value="NC_016839.1"/>
</dbReference>
<dbReference type="AlphaFoldDB" id="A0A0H3H1R4"/>
<dbReference type="HOGENOM" id="CLU_3152316_0_0_6"/>
<dbReference type="Proteomes" id="UP000007841">
    <property type="component" value="Plasmid pKPHS3"/>
</dbReference>
<evidence type="ECO:0000313" key="2">
    <source>
        <dbReference type="Proteomes" id="UP000007841"/>
    </source>
</evidence>
<protein>
    <submittedName>
        <fullName evidence="1">Uncharacterized protein</fullName>
    </submittedName>
</protein>
<accession>A0A0H3H1R4</accession>
<keyword evidence="1" id="KW-0614">Plasmid</keyword>
<name>A0A0H3H1R4_KLEPH</name>